<dbReference type="Pfam" id="PF09346">
    <property type="entry name" value="SMI1_KNR4"/>
    <property type="match status" value="1"/>
</dbReference>
<accession>A0ABT7EPC0</accession>
<dbReference type="RefSeq" id="WP_284138018.1">
    <property type="nucleotide sequence ID" value="NZ_JASJUT010000008.1"/>
</dbReference>
<sequence>MNTDVPTDVQAFIVEGPATEKEVSGLEEKLGFHLPKSLKEVLLNFSRKVEYRWFFPESFEIEGDLSEIFLGDRHWSLDWIYEFNDSKNGWIEECFPNKEDSYDAVWHNKLVFHEVGNGDYLAIDISSPEAESVVYLSHDDGDGHGVELAKNFKDFVFESSLIGCIGVEDWQHMPFIDNENMNVSGSCANAIKLRDALGIKA</sequence>
<reference evidence="2 3" key="1">
    <citation type="submission" date="2023-05" db="EMBL/GenBank/DDBJ databases">
        <title>Pseudoalteromonas ardens sp. nov., Pseudoalteromonas obscura sp. nov., and Pseudoalteromonas umbrosa sp. nov., isolated from the coral Montipora capitata.</title>
        <authorList>
            <person name="Thomas E.M."/>
            <person name="Smith E.M."/>
            <person name="Papke E."/>
            <person name="Shlafstein M.D."/>
            <person name="Oline D.K."/>
            <person name="Videau P."/>
            <person name="Saw J.H."/>
            <person name="Strangman W.K."/>
            <person name="Ushijima B."/>
        </authorList>
    </citation>
    <scope>NUCLEOTIDE SEQUENCE [LARGE SCALE GENOMIC DNA]</scope>
    <source>
        <strain evidence="2 3">P94</strain>
    </source>
</reference>
<name>A0ABT7EPC0_9GAMM</name>
<dbReference type="SUPFAM" id="SSF160631">
    <property type="entry name" value="SMI1/KNR4-like"/>
    <property type="match status" value="1"/>
</dbReference>
<dbReference type="InterPro" id="IPR037883">
    <property type="entry name" value="Knr4/Smi1-like_sf"/>
</dbReference>
<proteinExistence type="predicted"/>
<keyword evidence="3" id="KW-1185">Reference proteome</keyword>
<feature type="domain" description="Knr4/Smi1-like" evidence="1">
    <location>
        <begin position="17"/>
        <end position="158"/>
    </location>
</feature>
<dbReference type="InterPro" id="IPR018958">
    <property type="entry name" value="Knr4/Smi1-like_dom"/>
</dbReference>
<dbReference type="Gene3D" id="3.40.1580.10">
    <property type="entry name" value="SMI1/KNR4-like"/>
    <property type="match status" value="1"/>
</dbReference>
<evidence type="ECO:0000313" key="2">
    <source>
        <dbReference type="EMBL" id="MDK2596911.1"/>
    </source>
</evidence>
<evidence type="ECO:0000313" key="3">
    <source>
        <dbReference type="Proteomes" id="UP001231915"/>
    </source>
</evidence>
<organism evidence="2 3">
    <name type="scientific">Pseudoalteromonas obscura</name>
    <dbReference type="NCBI Taxonomy" id="3048491"/>
    <lineage>
        <taxon>Bacteria</taxon>
        <taxon>Pseudomonadati</taxon>
        <taxon>Pseudomonadota</taxon>
        <taxon>Gammaproteobacteria</taxon>
        <taxon>Alteromonadales</taxon>
        <taxon>Pseudoalteromonadaceae</taxon>
        <taxon>Pseudoalteromonas</taxon>
    </lineage>
</organism>
<evidence type="ECO:0000259" key="1">
    <source>
        <dbReference type="SMART" id="SM00860"/>
    </source>
</evidence>
<comment type="caution">
    <text evidence="2">The sequence shown here is derived from an EMBL/GenBank/DDBJ whole genome shotgun (WGS) entry which is preliminary data.</text>
</comment>
<dbReference type="Proteomes" id="UP001231915">
    <property type="component" value="Unassembled WGS sequence"/>
</dbReference>
<dbReference type="SMART" id="SM00860">
    <property type="entry name" value="SMI1_KNR4"/>
    <property type="match status" value="1"/>
</dbReference>
<gene>
    <name evidence="2" type="ORF">QNM18_17810</name>
</gene>
<protein>
    <submittedName>
        <fullName evidence="2">SMI1/KNR4 family protein</fullName>
    </submittedName>
</protein>
<dbReference type="EMBL" id="JASJUT010000008">
    <property type="protein sequence ID" value="MDK2596911.1"/>
    <property type="molecule type" value="Genomic_DNA"/>
</dbReference>